<dbReference type="EMBL" id="VFNX01000007">
    <property type="protein sequence ID" value="TQK79214.1"/>
    <property type="molecule type" value="Genomic_DNA"/>
</dbReference>
<feature type="compositionally biased region" description="Polar residues" evidence="1">
    <location>
        <begin position="1"/>
        <end position="15"/>
    </location>
</feature>
<feature type="region of interest" description="Disordered" evidence="1">
    <location>
        <begin position="119"/>
        <end position="169"/>
    </location>
</feature>
<sequence length="298" mass="31804">MTTVSGCGSPATSEQRPGDNLAAPHVSPSVIPSLSSTASISLPIEDYLLKNDEHSQILYASKLLVRQCMARFGFDYAVGTSWKSPADPKGDAANMIRRYGVSESETAARYGYHPAAGTIPAAPANTQPMSDAESNVFLGDTSRPGSSGPAPKSYKGQEIPPHGCSGEAERKLGKGLQERLPENINDASFQQSMSTPQVTAAFHSWSTCMKKHGYSFQTPLEPLRGRLADSPSAAEIQMAKTDVACKQKTNLIGTWVAVESAIQKELIEKNQEALTQMRATAQKTLDRSAKVIAGSSVS</sequence>
<name>A0A542SX88_9ACTN</name>
<reference evidence="2 3" key="1">
    <citation type="submission" date="2019-06" db="EMBL/GenBank/DDBJ databases">
        <title>Sequencing the genomes of 1000 actinobacteria strains.</title>
        <authorList>
            <person name="Klenk H.-P."/>
        </authorList>
    </citation>
    <scope>NUCLEOTIDE SEQUENCE [LARGE SCALE GENOMIC DNA]</scope>
    <source>
        <strain evidence="2 3">DSM 41929</strain>
    </source>
</reference>
<feature type="compositionally biased region" description="Polar residues" evidence="1">
    <location>
        <begin position="124"/>
        <end position="133"/>
    </location>
</feature>
<evidence type="ECO:0000313" key="3">
    <source>
        <dbReference type="Proteomes" id="UP000318103"/>
    </source>
</evidence>
<comment type="caution">
    <text evidence="2">The sequence shown here is derived from an EMBL/GenBank/DDBJ whole genome shotgun (WGS) entry which is preliminary data.</text>
</comment>
<proteinExistence type="predicted"/>
<dbReference type="Proteomes" id="UP000318103">
    <property type="component" value="Unassembled WGS sequence"/>
</dbReference>
<protein>
    <submittedName>
        <fullName evidence="2">Uncharacterized protein</fullName>
    </submittedName>
</protein>
<organism evidence="2 3">
    <name type="scientific">Streptomyces puniciscabiei</name>
    <dbReference type="NCBI Taxonomy" id="164348"/>
    <lineage>
        <taxon>Bacteria</taxon>
        <taxon>Bacillati</taxon>
        <taxon>Actinomycetota</taxon>
        <taxon>Actinomycetes</taxon>
        <taxon>Kitasatosporales</taxon>
        <taxon>Streptomycetaceae</taxon>
        <taxon>Streptomyces</taxon>
    </lineage>
</organism>
<evidence type="ECO:0000313" key="2">
    <source>
        <dbReference type="EMBL" id="TQK79214.1"/>
    </source>
</evidence>
<gene>
    <name evidence="2" type="ORF">FB563_8206</name>
</gene>
<feature type="region of interest" description="Disordered" evidence="1">
    <location>
        <begin position="1"/>
        <end position="26"/>
    </location>
</feature>
<keyword evidence="3" id="KW-1185">Reference proteome</keyword>
<evidence type="ECO:0000256" key="1">
    <source>
        <dbReference type="SAM" id="MobiDB-lite"/>
    </source>
</evidence>
<dbReference type="AlphaFoldDB" id="A0A542SX88"/>
<accession>A0A542SX88</accession>